<dbReference type="EC" id="2.3.1.-" evidence="4"/>
<dbReference type="Proteomes" id="UP000694843">
    <property type="component" value="Unplaced"/>
</dbReference>
<keyword evidence="3" id="KW-0809">Transit peptide</keyword>
<dbReference type="AlphaFoldDB" id="A0A8B7PMD1"/>
<keyword evidence="8" id="KW-0670">Pyruvate</keyword>
<evidence type="ECO:0000256" key="3">
    <source>
        <dbReference type="ARBA" id="ARBA00022946"/>
    </source>
</evidence>
<dbReference type="PANTHER" id="PTHR23151:SF90">
    <property type="entry name" value="DIHYDROLIPOYLLYSINE-RESIDUE ACETYLTRANSFERASE COMPONENT OF PYRUVATE DEHYDROGENASE COMPLEX, MITOCHONDRIAL-RELATED"/>
    <property type="match status" value="1"/>
</dbReference>
<dbReference type="InterPro" id="IPR003016">
    <property type="entry name" value="2-oxoA_DH_lipoyl-BS"/>
</dbReference>
<evidence type="ECO:0000259" key="5">
    <source>
        <dbReference type="PROSITE" id="PS50968"/>
    </source>
</evidence>
<dbReference type="GO" id="GO:0045254">
    <property type="term" value="C:pyruvate dehydrogenase complex"/>
    <property type="evidence" value="ECO:0007669"/>
    <property type="project" value="InterPro"/>
</dbReference>
<feature type="domain" description="Lipoyl-binding" evidence="5">
    <location>
        <begin position="39"/>
        <end position="115"/>
    </location>
</feature>
<evidence type="ECO:0000313" key="8">
    <source>
        <dbReference type="RefSeq" id="XP_018027150.1"/>
    </source>
</evidence>
<dbReference type="InterPro" id="IPR000089">
    <property type="entry name" value="Biotin_lipoyl"/>
</dbReference>
<dbReference type="Gene3D" id="2.40.50.100">
    <property type="match status" value="1"/>
</dbReference>
<dbReference type="PANTHER" id="PTHR23151">
    <property type="entry name" value="DIHYDROLIPOAMIDE ACETYL/SUCCINYL-TRANSFERASE-RELATED"/>
    <property type="match status" value="1"/>
</dbReference>
<reference evidence="8" key="1">
    <citation type="submission" date="2025-08" db="UniProtKB">
        <authorList>
            <consortium name="RefSeq"/>
        </authorList>
    </citation>
    <scope>IDENTIFICATION</scope>
    <source>
        <tissue evidence="8">Whole organism</tissue>
    </source>
</reference>
<dbReference type="RefSeq" id="XP_018027150.1">
    <property type="nucleotide sequence ID" value="XM_018171661.2"/>
</dbReference>
<dbReference type="PROSITE" id="PS50968">
    <property type="entry name" value="BIOTINYL_LIPOYL"/>
    <property type="match status" value="1"/>
</dbReference>
<dbReference type="Gene3D" id="3.30.559.10">
    <property type="entry name" value="Chloramphenicol acetyltransferase-like domain"/>
    <property type="match status" value="1"/>
</dbReference>
<keyword evidence="2 4" id="KW-0450">Lipoyl</keyword>
<comment type="cofactor">
    <cofactor evidence="4">
        <name>(R)-lipoate</name>
        <dbReference type="ChEBI" id="CHEBI:83088"/>
    </cofactor>
</comment>
<feature type="domain" description="Peripheral subunit-binding (PSBD)" evidence="6">
    <location>
        <begin position="163"/>
        <end position="200"/>
    </location>
</feature>
<accession>A0A8B7PMD1</accession>
<comment type="similarity">
    <text evidence="1 4">Belongs to the 2-oxoacid dehydrogenase family.</text>
</comment>
<dbReference type="InterPro" id="IPR036625">
    <property type="entry name" value="E3-bd_dom_sf"/>
</dbReference>
<dbReference type="SUPFAM" id="SSF51230">
    <property type="entry name" value="Single hybrid motif"/>
    <property type="match status" value="1"/>
</dbReference>
<organism evidence="7 8">
    <name type="scientific">Hyalella azteca</name>
    <name type="common">Amphipod</name>
    <dbReference type="NCBI Taxonomy" id="294128"/>
    <lineage>
        <taxon>Eukaryota</taxon>
        <taxon>Metazoa</taxon>
        <taxon>Ecdysozoa</taxon>
        <taxon>Arthropoda</taxon>
        <taxon>Crustacea</taxon>
        <taxon>Multicrustacea</taxon>
        <taxon>Malacostraca</taxon>
        <taxon>Eumalacostraca</taxon>
        <taxon>Peracarida</taxon>
        <taxon>Amphipoda</taxon>
        <taxon>Senticaudata</taxon>
        <taxon>Talitrida</taxon>
        <taxon>Talitroidea</taxon>
        <taxon>Hyalellidae</taxon>
        <taxon>Hyalella</taxon>
    </lineage>
</organism>
<dbReference type="OMA" id="AKGCRKE"/>
<dbReference type="Pfam" id="PF00198">
    <property type="entry name" value="2-oxoacid_dh"/>
    <property type="match status" value="1"/>
</dbReference>
<dbReference type="Gene3D" id="4.10.320.10">
    <property type="entry name" value="E3-binding domain"/>
    <property type="match status" value="1"/>
</dbReference>
<evidence type="ECO:0000256" key="2">
    <source>
        <dbReference type="ARBA" id="ARBA00022823"/>
    </source>
</evidence>
<proteinExistence type="inferred from homology"/>
<evidence type="ECO:0000256" key="4">
    <source>
        <dbReference type="RuleBase" id="RU003423"/>
    </source>
</evidence>
<evidence type="ECO:0000313" key="7">
    <source>
        <dbReference type="Proteomes" id="UP000694843"/>
    </source>
</evidence>
<dbReference type="SUPFAM" id="SSF52777">
    <property type="entry name" value="CoA-dependent acyltransferases"/>
    <property type="match status" value="1"/>
</dbReference>
<evidence type="ECO:0000259" key="6">
    <source>
        <dbReference type="PROSITE" id="PS51826"/>
    </source>
</evidence>
<dbReference type="PROSITE" id="PS00189">
    <property type="entry name" value="LIPOYL"/>
    <property type="match status" value="1"/>
</dbReference>
<dbReference type="SUPFAM" id="SSF47005">
    <property type="entry name" value="Peripheral subunit-binding domain of 2-oxo acid dehydrogenase complex"/>
    <property type="match status" value="1"/>
</dbReference>
<dbReference type="InterPro" id="IPR004167">
    <property type="entry name" value="PSBD"/>
</dbReference>
<dbReference type="InterPro" id="IPR011053">
    <property type="entry name" value="Single_hybrid_motif"/>
</dbReference>
<dbReference type="PROSITE" id="PS51826">
    <property type="entry name" value="PSBD"/>
    <property type="match status" value="1"/>
</dbReference>
<dbReference type="OrthoDB" id="537444at2759"/>
<dbReference type="InterPro" id="IPR045257">
    <property type="entry name" value="E2/Pdx1"/>
</dbReference>
<dbReference type="KEGG" id="hazt:108682495"/>
<evidence type="ECO:0000256" key="1">
    <source>
        <dbReference type="ARBA" id="ARBA00007317"/>
    </source>
</evidence>
<dbReference type="GO" id="GO:0005739">
    <property type="term" value="C:mitochondrion"/>
    <property type="evidence" value="ECO:0007669"/>
    <property type="project" value="TreeGrafter"/>
</dbReference>
<name>A0A8B7PMD1_HYAAZ</name>
<dbReference type="FunFam" id="2.40.50.100:FF:000010">
    <property type="entry name" value="Acetyltransferase component of pyruvate dehydrogenase complex"/>
    <property type="match status" value="1"/>
</dbReference>
<dbReference type="GO" id="GO:0016746">
    <property type="term" value="F:acyltransferase activity"/>
    <property type="evidence" value="ECO:0007669"/>
    <property type="project" value="UniProtKB-KW"/>
</dbReference>
<keyword evidence="4" id="KW-0012">Acyltransferase</keyword>
<keyword evidence="4" id="KW-0808">Transferase</keyword>
<dbReference type="InterPro" id="IPR023213">
    <property type="entry name" value="CAT-like_dom_sf"/>
</dbReference>
<dbReference type="GeneID" id="108682495"/>
<protein>
    <recommendedName>
        <fullName evidence="4">Dihydrolipoamide acetyltransferase component of pyruvate dehydrogenase complex</fullName>
        <ecNumber evidence="4">2.3.1.-</ecNumber>
    </recommendedName>
</protein>
<dbReference type="InterPro" id="IPR001078">
    <property type="entry name" value="2-oxoacid_DH_actylTfrase"/>
</dbReference>
<dbReference type="Pfam" id="PF00364">
    <property type="entry name" value="Biotin_lipoyl"/>
    <property type="match status" value="1"/>
</dbReference>
<dbReference type="CDD" id="cd06849">
    <property type="entry name" value="lipoyl_domain"/>
    <property type="match status" value="1"/>
</dbReference>
<dbReference type="GO" id="GO:0006086">
    <property type="term" value="P:pyruvate decarboxylation to acetyl-CoA"/>
    <property type="evidence" value="ECO:0007669"/>
    <property type="project" value="InterPro"/>
</dbReference>
<keyword evidence="7" id="KW-1185">Reference proteome</keyword>
<sequence length="470" mass="50453">MQAMKVFIRLSNLSSRRSQFHSRILGHYLHQSCCVHGEGIPLKMPSLSPTMVEGKIVKWFKKEGDPIEPGDVLCDIETDKAVVSFETDEEGTLAKILVDQTNDLVKIGTLIAVLAPEGEDWKTIEIPVDATCSPPSAPSVNVDGIAIAVTQPSSGIATSDIRKFGPSVRLLLQEYGLSADQIVKSGPRDVLLKGDVLNYIQSTGVKKVKKTAESPVKSTPAAAAKAAEPEAIPSTATYSDVDVSNMRRAIAKRLLQSKSGTAHSYATMDCCIDALLALRRKLKKDGIAVSLNDFVVKAVAMSLLDHPALNKVWRGAEAVVSPSVDVSVAVATPSGLITPIVRDADRLGVKEISNTIRELAGRAKINKLKPEEFEGGSFSISNLGMFGIREFTAVINPPQCGILAVGSGAPVLNGDGVFETRMRATLSYDRLVVDDAEATEFLATLAKFLEDPTQMLLGVREARTRSVHLP</sequence>
<gene>
    <name evidence="8" type="primary">LOC108682495</name>
</gene>